<dbReference type="InterPro" id="IPR001647">
    <property type="entry name" value="HTH_TetR"/>
</dbReference>
<keyword evidence="1" id="KW-0805">Transcription regulation</keyword>
<dbReference type="PANTHER" id="PTHR47506">
    <property type="entry name" value="TRANSCRIPTIONAL REGULATORY PROTEIN"/>
    <property type="match status" value="1"/>
</dbReference>
<protein>
    <submittedName>
        <fullName evidence="6">ScbR family autoregulator-binding transcription factor</fullName>
    </submittedName>
</protein>
<keyword evidence="2 4" id="KW-0238">DNA-binding</keyword>
<dbReference type="SUPFAM" id="SSF48498">
    <property type="entry name" value="Tetracyclin repressor-like, C-terminal domain"/>
    <property type="match status" value="1"/>
</dbReference>
<evidence type="ECO:0000256" key="2">
    <source>
        <dbReference type="ARBA" id="ARBA00023125"/>
    </source>
</evidence>
<keyword evidence="7" id="KW-1185">Reference proteome</keyword>
<organism evidence="6 7">
    <name type="scientific">Streptomyces gibsoniae</name>
    <dbReference type="NCBI Taxonomy" id="3075529"/>
    <lineage>
        <taxon>Bacteria</taxon>
        <taxon>Bacillati</taxon>
        <taxon>Actinomycetota</taxon>
        <taxon>Actinomycetes</taxon>
        <taxon>Kitasatosporales</taxon>
        <taxon>Streptomycetaceae</taxon>
        <taxon>Streptomyces</taxon>
    </lineage>
</organism>
<dbReference type="PRINTS" id="PR00455">
    <property type="entry name" value="HTHTETR"/>
</dbReference>
<dbReference type="NCBIfam" id="NF041196">
    <property type="entry name" value="ScbR_bind_reg"/>
    <property type="match status" value="1"/>
</dbReference>
<dbReference type="Proteomes" id="UP001183809">
    <property type="component" value="Unassembled WGS sequence"/>
</dbReference>
<accession>A0ABU2TZZ7</accession>
<dbReference type="Gene3D" id="1.10.357.10">
    <property type="entry name" value="Tetracycline Repressor, domain 2"/>
    <property type="match status" value="1"/>
</dbReference>
<evidence type="ECO:0000256" key="3">
    <source>
        <dbReference type="ARBA" id="ARBA00023163"/>
    </source>
</evidence>
<dbReference type="Pfam" id="PF00440">
    <property type="entry name" value="TetR_N"/>
    <property type="match status" value="1"/>
</dbReference>
<dbReference type="PROSITE" id="PS50977">
    <property type="entry name" value="HTH_TETR_2"/>
    <property type="match status" value="1"/>
</dbReference>
<dbReference type="EMBL" id="JAVREY010000039">
    <property type="protein sequence ID" value="MDT0466551.1"/>
    <property type="molecule type" value="Genomic_DNA"/>
</dbReference>
<dbReference type="SUPFAM" id="SSF46689">
    <property type="entry name" value="Homeodomain-like"/>
    <property type="match status" value="1"/>
</dbReference>
<keyword evidence="3" id="KW-0804">Transcription</keyword>
<dbReference type="Pfam" id="PF21935">
    <property type="entry name" value="TetR_C_45"/>
    <property type="match status" value="1"/>
</dbReference>
<evidence type="ECO:0000259" key="5">
    <source>
        <dbReference type="PROSITE" id="PS50977"/>
    </source>
</evidence>
<feature type="domain" description="HTH tetR-type" evidence="5">
    <location>
        <begin position="6"/>
        <end position="66"/>
    </location>
</feature>
<evidence type="ECO:0000313" key="6">
    <source>
        <dbReference type="EMBL" id="MDT0466551.1"/>
    </source>
</evidence>
<dbReference type="InterPro" id="IPR054126">
    <property type="entry name" value="CprB_TetR_C"/>
</dbReference>
<dbReference type="InterPro" id="IPR009057">
    <property type="entry name" value="Homeodomain-like_sf"/>
</dbReference>
<dbReference type="InterPro" id="IPR047923">
    <property type="entry name" value="ArpA-like"/>
</dbReference>
<gene>
    <name evidence="6" type="ORF">RM764_26695</name>
</gene>
<comment type="caution">
    <text evidence="6">The sequence shown here is derived from an EMBL/GenBank/DDBJ whole genome shotgun (WGS) entry which is preliminary data.</text>
</comment>
<evidence type="ECO:0000256" key="1">
    <source>
        <dbReference type="ARBA" id="ARBA00023015"/>
    </source>
</evidence>
<dbReference type="RefSeq" id="WP_311698013.1">
    <property type="nucleotide sequence ID" value="NZ_JAVREY010000039.1"/>
</dbReference>
<feature type="DNA-binding region" description="H-T-H motif" evidence="4">
    <location>
        <begin position="29"/>
        <end position="48"/>
    </location>
</feature>
<dbReference type="PANTHER" id="PTHR47506:SF1">
    <property type="entry name" value="HTH-TYPE TRANSCRIPTIONAL REGULATOR YJDC"/>
    <property type="match status" value="1"/>
</dbReference>
<dbReference type="InterPro" id="IPR036271">
    <property type="entry name" value="Tet_transcr_reg_TetR-rel_C_sf"/>
</dbReference>
<sequence>MQDRAEETRRAVLQAAAHLFFERGYAATSINDISERSGRTSGAIYFHYTNKEQLALAVVEAHFAAWPALVAHHEAALEPTLRKLVRLSFAVARAFRDDVLVRAGARLWAERRSIAVEMPPPFVDWIATVERMLTQARVEGDLAPHAEPSRDAPTLVAAFFGLHTLSDALDDRVLIEDRLADLWLLLLPGLQSCPAPRALLAEVGAAPRARRAAPTP</sequence>
<evidence type="ECO:0000313" key="7">
    <source>
        <dbReference type="Proteomes" id="UP001183809"/>
    </source>
</evidence>
<reference evidence="7" key="1">
    <citation type="submission" date="2023-07" db="EMBL/GenBank/DDBJ databases">
        <title>30 novel species of actinomycetes from the DSMZ collection.</title>
        <authorList>
            <person name="Nouioui I."/>
        </authorList>
    </citation>
    <scope>NUCLEOTIDE SEQUENCE [LARGE SCALE GENOMIC DNA]</scope>
    <source>
        <strain evidence="7">DSM 41699</strain>
    </source>
</reference>
<evidence type="ECO:0000256" key="4">
    <source>
        <dbReference type="PROSITE-ProRule" id="PRU00335"/>
    </source>
</evidence>
<name>A0ABU2TZZ7_9ACTN</name>
<proteinExistence type="predicted"/>